<comment type="caution">
    <text evidence="1">The sequence shown here is derived from an EMBL/GenBank/DDBJ whole genome shotgun (WGS) entry which is preliminary data.</text>
</comment>
<gene>
    <name evidence="1" type="ORF">GCM10007301_25990</name>
</gene>
<dbReference type="AlphaFoldDB" id="A0A917C215"/>
<name>A0A917C215_9HYPH</name>
<keyword evidence="2" id="KW-1185">Reference proteome</keyword>
<proteinExistence type="predicted"/>
<protein>
    <submittedName>
        <fullName evidence="1">Uncharacterized protein</fullName>
    </submittedName>
</protein>
<dbReference type="Proteomes" id="UP000606044">
    <property type="component" value="Unassembled WGS sequence"/>
</dbReference>
<evidence type="ECO:0000313" key="1">
    <source>
        <dbReference type="EMBL" id="GGF64997.1"/>
    </source>
</evidence>
<evidence type="ECO:0000313" key="2">
    <source>
        <dbReference type="Proteomes" id="UP000606044"/>
    </source>
</evidence>
<sequence>MAFPARRWLSMVFRASVMEVADVRRVATLPAQLLTLRSATRAGMYDSAAAWPWERAHG</sequence>
<organism evidence="1 2">
    <name type="scientific">Azorhizobium oxalatiphilum</name>
    <dbReference type="NCBI Taxonomy" id="980631"/>
    <lineage>
        <taxon>Bacteria</taxon>
        <taxon>Pseudomonadati</taxon>
        <taxon>Pseudomonadota</taxon>
        <taxon>Alphaproteobacteria</taxon>
        <taxon>Hyphomicrobiales</taxon>
        <taxon>Xanthobacteraceae</taxon>
        <taxon>Azorhizobium</taxon>
    </lineage>
</organism>
<reference evidence="1" key="2">
    <citation type="submission" date="2020-09" db="EMBL/GenBank/DDBJ databases">
        <authorList>
            <person name="Sun Q."/>
            <person name="Sedlacek I."/>
        </authorList>
    </citation>
    <scope>NUCLEOTIDE SEQUENCE</scope>
    <source>
        <strain evidence="1">CCM 7897</strain>
    </source>
</reference>
<dbReference type="EMBL" id="BMCT01000003">
    <property type="protein sequence ID" value="GGF64997.1"/>
    <property type="molecule type" value="Genomic_DNA"/>
</dbReference>
<accession>A0A917C215</accession>
<reference evidence="1" key="1">
    <citation type="journal article" date="2014" name="Int. J. Syst. Evol. Microbiol.">
        <title>Complete genome sequence of Corynebacterium casei LMG S-19264T (=DSM 44701T), isolated from a smear-ripened cheese.</title>
        <authorList>
            <consortium name="US DOE Joint Genome Institute (JGI-PGF)"/>
            <person name="Walter F."/>
            <person name="Albersmeier A."/>
            <person name="Kalinowski J."/>
            <person name="Ruckert C."/>
        </authorList>
    </citation>
    <scope>NUCLEOTIDE SEQUENCE</scope>
    <source>
        <strain evidence="1">CCM 7897</strain>
    </source>
</reference>